<dbReference type="Gene3D" id="3.40.50.10490">
    <property type="entry name" value="Glucose-6-phosphate isomerase like protein, domain 1"/>
    <property type="match status" value="1"/>
</dbReference>
<dbReference type="GO" id="GO:0003700">
    <property type="term" value="F:DNA-binding transcription factor activity"/>
    <property type="evidence" value="ECO:0007669"/>
    <property type="project" value="InterPro"/>
</dbReference>
<dbReference type="GO" id="GO:0097367">
    <property type="term" value="F:carbohydrate derivative binding"/>
    <property type="evidence" value="ECO:0007669"/>
    <property type="project" value="InterPro"/>
</dbReference>
<evidence type="ECO:0000256" key="3">
    <source>
        <dbReference type="ARBA" id="ARBA00023163"/>
    </source>
</evidence>
<feature type="domain" description="HTH rpiR-type" evidence="4">
    <location>
        <begin position="1"/>
        <end position="77"/>
    </location>
</feature>
<dbReference type="InterPro" id="IPR035472">
    <property type="entry name" value="RpiR-like_SIS"/>
</dbReference>
<keyword evidence="1" id="KW-0805">Transcription regulation</keyword>
<dbReference type="Pfam" id="PF01380">
    <property type="entry name" value="SIS"/>
    <property type="match status" value="1"/>
</dbReference>
<evidence type="ECO:0000313" key="7">
    <source>
        <dbReference type="Proteomes" id="UP001149009"/>
    </source>
</evidence>
<evidence type="ECO:0000259" key="4">
    <source>
        <dbReference type="PROSITE" id="PS51071"/>
    </source>
</evidence>
<dbReference type="AlphaFoldDB" id="A0A9X2X9P0"/>
<reference evidence="6" key="1">
    <citation type="submission" date="2022-08" db="EMBL/GenBank/DDBJ databases">
        <title>Chelativorans sichuanense sp. nov., a paraffin oil-degrading bacterium isolated from a mixture of oil-based drill cuttings and paddy soil.</title>
        <authorList>
            <person name="Yu J."/>
            <person name="Liu H."/>
            <person name="Chen Q."/>
        </authorList>
    </citation>
    <scope>NUCLEOTIDE SEQUENCE</scope>
    <source>
        <strain evidence="6">SCAU 2101</strain>
    </source>
</reference>
<dbReference type="Pfam" id="PF01418">
    <property type="entry name" value="HTH_6"/>
    <property type="match status" value="1"/>
</dbReference>
<name>A0A9X2X9P0_9HYPH</name>
<keyword evidence="3" id="KW-0804">Transcription</keyword>
<dbReference type="InterPro" id="IPR036388">
    <property type="entry name" value="WH-like_DNA-bd_sf"/>
</dbReference>
<keyword evidence="2" id="KW-0238">DNA-binding</keyword>
<dbReference type="SUPFAM" id="SSF46689">
    <property type="entry name" value="Homeodomain-like"/>
    <property type="match status" value="1"/>
</dbReference>
<dbReference type="PANTHER" id="PTHR30514:SF1">
    <property type="entry name" value="HTH-TYPE TRANSCRIPTIONAL REGULATOR HEXR-RELATED"/>
    <property type="match status" value="1"/>
</dbReference>
<dbReference type="InterPro" id="IPR001347">
    <property type="entry name" value="SIS_dom"/>
</dbReference>
<dbReference type="PANTHER" id="PTHR30514">
    <property type="entry name" value="GLUCOKINASE"/>
    <property type="match status" value="1"/>
</dbReference>
<gene>
    <name evidence="6" type="ORF">NYR54_13495</name>
</gene>
<dbReference type="InterPro" id="IPR009057">
    <property type="entry name" value="Homeodomain-like_sf"/>
</dbReference>
<protein>
    <submittedName>
        <fullName evidence="6">MurR/RpiR family transcriptional regulator</fullName>
    </submittedName>
</protein>
<keyword evidence="7" id="KW-1185">Reference proteome</keyword>
<dbReference type="EMBL" id="JAODNV010000014">
    <property type="protein sequence ID" value="MCT8991293.1"/>
    <property type="molecule type" value="Genomic_DNA"/>
</dbReference>
<evidence type="ECO:0000259" key="5">
    <source>
        <dbReference type="PROSITE" id="PS51464"/>
    </source>
</evidence>
<dbReference type="GO" id="GO:1901135">
    <property type="term" value="P:carbohydrate derivative metabolic process"/>
    <property type="evidence" value="ECO:0007669"/>
    <property type="project" value="InterPro"/>
</dbReference>
<comment type="caution">
    <text evidence="6">The sequence shown here is derived from an EMBL/GenBank/DDBJ whole genome shotgun (WGS) entry which is preliminary data.</text>
</comment>
<accession>A0A9X2X9P0</accession>
<organism evidence="6 7">
    <name type="scientific">Chelativorans petroleitrophicus</name>
    <dbReference type="NCBI Taxonomy" id="2975484"/>
    <lineage>
        <taxon>Bacteria</taxon>
        <taxon>Pseudomonadati</taxon>
        <taxon>Pseudomonadota</taxon>
        <taxon>Alphaproteobacteria</taxon>
        <taxon>Hyphomicrobiales</taxon>
        <taxon>Phyllobacteriaceae</taxon>
        <taxon>Chelativorans</taxon>
    </lineage>
</organism>
<evidence type="ECO:0000313" key="6">
    <source>
        <dbReference type="EMBL" id="MCT8991293.1"/>
    </source>
</evidence>
<dbReference type="CDD" id="cd05013">
    <property type="entry name" value="SIS_RpiR"/>
    <property type="match status" value="1"/>
</dbReference>
<dbReference type="PROSITE" id="PS51464">
    <property type="entry name" value="SIS"/>
    <property type="match status" value="1"/>
</dbReference>
<dbReference type="Gene3D" id="1.10.10.10">
    <property type="entry name" value="Winged helix-like DNA-binding domain superfamily/Winged helix DNA-binding domain"/>
    <property type="match status" value="1"/>
</dbReference>
<dbReference type="SUPFAM" id="SSF53697">
    <property type="entry name" value="SIS domain"/>
    <property type="match status" value="1"/>
</dbReference>
<feature type="domain" description="SIS" evidence="5">
    <location>
        <begin position="124"/>
        <end position="264"/>
    </location>
</feature>
<evidence type="ECO:0000256" key="1">
    <source>
        <dbReference type="ARBA" id="ARBA00023015"/>
    </source>
</evidence>
<dbReference type="PROSITE" id="PS51071">
    <property type="entry name" value="HTH_RPIR"/>
    <property type="match status" value="1"/>
</dbReference>
<evidence type="ECO:0000256" key="2">
    <source>
        <dbReference type="ARBA" id="ARBA00023125"/>
    </source>
</evidence>
<dbReference type="Proteomes" id="UP001149009">
    <property type="component" value="Unassembled WGS sequence"/>
</dbReference>
<dbReference type="InterPro" id="IPR046348">
    <property type="entry name" value="SIS_dom_sf"/>
</dbReference>
<sequence>MDIIARLQHRLKHGREAERRLVECILADLHFAAHAPIAQIAERAGVSEPTITRLARALGFPGTRDMRFHLAQALAIGGAYLRAPAAVTADLPPSGQIIAKIASGAHAALDLMTTALGEVDVESMARDISRASQILVYGTGGSSSMAAVELQNRLFRLGLHVTAHTDPQLQRMSASVLGPGSLVIGFSISGQASSVLDAVTIARQYGAGALVVTRAGSPLAALGDAVLPLTFKEDTNLYKPSSIRYALLAAVDILALATAEAIGPAVLEPLRRVRHSLASQNIRDPSLPIGD</sequence>
<proteinExistence type="predicted"/>
<dbReference type="GO" id="GO:0003677">
    <property type="term" value="F:DNA binding"/>
    <property type="evidence" value="ECO:0007669"/>
    <property type="project" value="UniProtKB-KW"/>
</dbReference>
<dbReference type="InterPro" id="IPR000281">
    <property type="entry name" value="HTH_RpiR"/>
</dbReference>
<dbReference type="InterPro" id="IPR047640">
    <property type="entry name" value="RpiR-like"/>
</dbReference>